<reference evidence="2 3" key="1">
    <citation type="submission" date="2017-09" db="EMBL/GenBank/DDBJ databases">
        <title>Depth-based differentiation of microbial function through sediment-hosted aquifers and enrichment of novel symbionts in the deep terrestrial subsurface.</title>
        <authorList>
            <person name="Probst A.J."/>
            <person name="Ladd B."/>
            <person name="Jarett J.K."/>
            <person name="Geller-Mcgrath D.E."/>
            <person name="Sieber C.M."/>
            <person name="Emerson J.B."/>
            <person name="Anantharaman K."/>
            <person name="Thomas B.C."/>
            <person name="Malmstrom R."/>
            <person name="Stieglmeier M."/>
            <person name="Klingl A."/>
            <person name="Woyke T."/>
            <person name="Ryan C.M."/>
            <person name="Banfield J.F."/>
        </authorList>
    </citation>
    <scope>NUCLEOTIDE SEQUENCE [LARGE SCALE GENOMIC DNA]</scope>
    <source>
        <strain evidence="2">CG11_big_fil_rev_8_21_14_0_20_45_26</strain>
    </source>
</reference>
<dbReference type="InterPro" id="IPR050261">
    <property type="entry name" value="FrsA_esterase"/>
</dbReference>
<dbReference type="Gene3D" id="3.40.50.1820">
    <property type="entry name" value="alpha/beta hydrolase"/>
    <property type="match status" value="1"/>
</dbReference>
<proteinExistence type="predicted"/>
<keyword evidence="2" id="KW-0378">Hydrolase</keyword>
<dbReference type="InterPro" id="IPR029058">
    <property type="entry name" value="AB_hydrolase_fold"/>
</dbReference>
<accession>A0A2H0LRI7</accession>
<name>A0A2H0LRI7_9BACT</name>
<sequence>MQTQPVDYQDGDTVLEGYLAYDDQYANELRPGILVVHQWKGLDDYTKRRARELAELGYVAFAVDIYGKGVRAANREEARQLAGLYKHNLPLLRRRAHAGLEALKHNPTVDVNRIGAIGYCFGGTTVLEMARAGEPIDAIVSFHGGLDTAMPAQPGEVKAKLLVLHGADDPSNPPALVQQFKDEMNSAGTIYQFIAYSGAVHAFTDPSVGNDPSKGVAYNEAADKASWLEMKKFFKTVFGS</sequence>
<dbReference type="SUPFAM" id="SSF53474">
    <property type="entry name" value="alpha/beta-Hydrolases"/>
    <property type="match status" value="1"/>
</dbReference>
<evidence type="ECO:0000259" key="1">
    <source>
        <dbReference type="Pfam" id="PF01738"/>
    </source>
</evidence>
<evidence type="ECO:0000313" key="2">
    <source>
        <dbReference type="EMBL" id="PIQ87053.1"/>
    </source>
</evidence>
<comment type="caution">
    <text evidence="2">The sequence shown here is derived from an EMBL/GenBank/DDBJ whole genome shotgun (WGS) entry which is preliminary data.</text>
</comment>
<dbReference type="PANTHER" id="PTHR22946">
    <property type="entry name" value="DIENELACTONE HYDROLASE DOMAIN-CONTAINING PROTEIN-RELATED"/>
    <property type="match status" value="1"/>
</dbReference>
<organism evidence="2 3">
    <name type="scientific">Candidatus Abzuiibacterium crystallinum</name>
    <dbReference type="NCBI Taxonomy" id="1974748"/>
    <lineage>
        <taxon>Bacteria</taxon>
        <taxon>Pseudomonadati</taxon>
        <taxon>Candidatus Omnitrophota</taxon>
        <taxon>Candidatus Abzuiibacterium</taxon>
    </lineage>
</organism>
<protein>
    <submittedName>
        <fullName evidence="2">Dienelactone hydrolase</fullName>
    </submittedName>
</protein>
<dbReference type="EMBL" id="PCVY01000022">
    <property type="protein sequence ID" value="PIQ87053.1"/>
    <property type="molecule type" value="Genomic_DNA"/>
</dbReference>
<dbReference type="GO" id="GO:0016787">
    <property type="term" value="F:hydrolase activity"/>
    <property type="evidence" value="ECO:0007669"/>
    <property type="project" value="UniProtKB-KW"/>
</dbReference>
<dbReference type="AlphaFoldDB" id="A0A2H0LRI7"/>
<gene>
    <name evidence="2" type="ORF">COV74_02265</name>
</gene>
<dbReference type="PANTHER" id="PTHR22946:SF0">
    <property type="entry name" value="DIENELACTONE HYDROLASE DOMAIN-CONTAINING PROTEIN"/>
    <property type="match status" value="1"/>
</dbReference>
<dbReference type="Proteomes" id="UP000230859">
    <property type="component" value="Unassembled WGS sequence"/>
</dbReference>
<dbReference type="Pfam" id="PF01738">
    <property type="entry name" value="DLH"/>
    <property type="match status" value="1"/>
</dbReference>
<evidence type="ECO:0000313" key="3">
    <source>
        <dbReference type="Proteomes" id="UP000230859"/>
    </source>
</evidence>
<dbReference type="InterPro" id="IPR002925">
    <property type="entry name" value="Dienelactn_hydro"/>
</dbReference>
<feature type="domain" description="Dienelactone hydrolase" evidence="1">
    <location>
        <begin position="16"/>
        <end position="237"/>
    </location>
</feature>